<gene>
    <name evidence="2" type="primary">ITIH2</name>
</gene>
<name>A0A1A8HH72_9TELE</name>
<evidence type="ECO:0000256" key="1">
    <source>
        <dbReference type="SAM" id="MobiDB-lite"/>
    </source>
</evidence>
<organism evidence="2">
    <name type="scientific">Nothobranchius korthausae</name>
    <dbReference type="NCBI Taxonomy" id="1143690"/>
    <lineage>
        <taxon>Eukaryota</taxon>
        <taxon>Metazoa</taxon>
        <taxon>Chordata</taxon>
        <taxon>Craniata</taxon>
        <taxon>Vertebrata</taxon>
        <taxon>Euteleostomi</taxon>
        <taxon>Actinopterygii</taxon>
        <taxon>Neopterygii</taxon>
        <taxon>Teleostei</taxon>
        <taxon>Neoteleostei</taxon>
        <taxon>Acanthomorphata</taxon>
        <taxon>Ovalentaria</taxon>
        <taxon>Atherinomorphae</taxon>
        <taxon>Cyprinodontiformes</taxon>
        <taxon>Nothobranchiidae</taxon>
        <taxon>Nothobranchius</taxon>
    </lineage>
</organism>
<feature type="compositionally biased region" description="Basic residues" evidence="1">
    <location>
        <begin position="1"/>
        <end position="14"/>
    </location>
</feature>
<reference evidence="2" key="1">
    <citation type="submission" date="2016-05" db="EMBL/GenBank/DDBJ databases">
        <authorList>
            <person name="Lavstsen T."/>
            <person name="Jespersen J.S."/>
        </authorList>
    </citation>
    <scope>NUCLEOTIDE SEQUENCE</scope>
    <source>
        <tissue evidence="2">Brain</tissue>
    </source>
</reference>
<dbReference type="EMBL" id="HAEC01015344">
    <property type="protein sequence ID" value="SBQ83565.1"/>
    <property type="molecule type" value="Transcribed_RNA"/>
</dbReference>
<accession>A0A1A8HH72</accession>
<protein>
    <submittedName>
        <fullName evidence="2">Inter-alpha (Globulin) inhibitor H2</fullName>
    </submittedName>
</protein>
<evidence type="ECO:0000313" key="2">
    <source>
        <dbReference type="EMBL" id="SBQ83565.1"/>
    </source>
</evidence>
<feature type="region of interest" description="Disordered" evidence="1">
    <location>
        <begin position="1"/>
        <end position="27"/>
    </location>
</feature>
<sequence length="67" mass="7820">LVHPQQRKGIHRRTLQPIHRSRSEQLPPDVLNAHIHKNPRPSTMCFLMMSSGFSTQQKAILLHLFEQ</sequence>
<reference evidence="2" key="2">
    <citation type="submission" date="2016-06" db="EMBL/GenBank/DDBJ databases">
        <title>The genome of a short-lived fish provides insights into sex chromosome evolution and the genetic control of aging.</title>
        <authorList>
            <person name="Reichwald K."/>
            <person name="Felder M."/>
            <person name="Petzold A."/>
            <person name="Koch P."/>
            <person name="Groth M."/>
            <person name="Platzer M."/>
        </authorList>
    </citation>
    <scope>NUCLEOTIDE SEQUENCE</scope>
    <source>
        <tissue evidence="2">Brain</tissue>
    </source>
</reference>
<proteinExistence type="predicted"/>
<feature type="non-terminal residue" evidence="2">
    <location>
        <position position="1"/>
    </location>
</feature>
<feature type="non-terminal residue" evidence="2">
    <location>
        <position position="67"/>
    </location>
</feature>
<dbReference type="AlphaFoldDB" id="A0A1A8HH72"/>